<dbReference type="Pfam" id="PF00089">
    <property type="entry name" value="Trypsin"/>
    <property type="match status" value="2"/>
</dbReference>
<feature type="signal peptide" evidence="3">
    <location>
        <begin position="1"/>
        <end position="18"/>
    </location>
</feature>
<dbReference type="OrthoDB" id="6267810at2759"/>
<reference evidence="5 6" key="2">
    <citation type="submission" date="2018-11" db="EMBL/GenBank/DDBJ databases">
        <authorList>
            <consortium name="Pathogen Informatics"/>
        </authorList>
    </citation>
    <scope>NUCLEOTIDE SEQUENCE [LARGE SCALE GENOMIC DNA]</scope>
</reference>
<evidence type="ECO:0000313" key="5">
    <source>
        <dbReference type="EMBL" id="VDO04537.1"/>
    </source>
</evidence>
<dbReference type="EMBL" id="UZAE01012317">
    <property type="protein sequence ID" value="VDO04537.1"/>
    <property type="molecule type" value="Genomic_DNA"/>
</dbReference>
<feature type="domain" description="Peptidase S1" evidence="4">
    <location>
        <begin position="38"/>
        <end position="208"/>
    </location>
</feature>
<keyword evidence="3" id="KW-0732">Signal</keyword>
<dbReference type="InterPro" id="IPR043504">
    <property type="entry name" value="Peptidase_S1_PA_chymotrypsin"/>
</dbReference>
<dbReference type="PROSITE" id="PS50240">
    <property type="entry name" value="TRYPSIN_DOM"/>
    <property type="match status" value="1"/>
</dbReference>
<proteinExistence type="inferred from homology"/>
<keyword evidence="1" id="KW-1015">Disulfide bond</keyword>
<gene>
    <name evidence="5" type="ORF">HNAJ_LOCUS8546</name>
</gene>
<evidence type="ECO:0000256" key="1">
    <source>
        <dbReference type="ARBA" id="ARBA00023157"/>
    </source>
</evidence>
<accession>A0A0R3TMK4</accession>
<dbReference type="PRINTS" id="PR00722">
    <property type="entry name" value="CHYMOTRYPSIN"/>
</dbReference>
<keyword evidence="6" id="KW-1185">Reference proteome</keyword>
<dbReference type="InterPro" id="IPR018114">
    <property type="entry name" value="TRYPSIN_HIS"/>
</dbReference>
<evidence type="ECO:0000259" key="4">
    <source>
        <dbReference type="PROSITE" id="PS50240"/>
    </source>
</evidence>
<dbReference type="WBParaSite" id="HNAJ_0000855001-mRNA-1">
    <property type="protein sequence ID" value="HNAJ_0000855001-mRNA-1"/>
    <property type="gene ID" value="HNAJ_0000855001"/>
</dbReference>
<dbReference type="PANTHER" id="PTHR24256">
    <property type="entry name" value="TRYPTASE-RELATED"/>
    <property type="match status" value="1"/>
</dbReference>
<dbReference type="SUPFAM" id="SSF50494">
    <property type="entry name" value="Trypsin-like serine proteases"/>
    <property type="match status" value="1"/>
</dbReference>
<feature type="chain" id="PRO_5043131953" evidence="3">
    <location>
        <begin position="19"/>
        <end position="221"/>
    </location>
</feature>
<dbReference type="PROSITE" id="PS00134">
    <property type="entry name" value="TRYPSIN_HIS"/>
    <property type="match status" value="1"/>
</dbReference>
<name>A0A0R3TMK4_RODNA</name>
<dbReference type="InterPro" id="IPR009003">
    <property type="entry name" value="Peptidase_S1_PA"/>
</dbReference>
<dbReference type="STRING" id="102285.A0A0R3TMK4"/>
<dbReference type="GO" id="GO:0006508">
    <property type="term" value="P:proteolysis"/>
    <property type="evidence" value="ECO:0007669"/>
    <property type="project" value="InterPro"/>
</dbReference>
<dbReference type="GO" id="GO:0004252">
    <property type="term" value="F:serine-type endopeptidase activity"/>
    <property type="evidence" value="ECO:0007669"/>
    <property type="project" value="InterPro"/>
</dbReference>
<dbReference type="Proteomes" id="UP000278807">
    <property type="component" value="Unassembled WGS sequence"/>
</dbReference>
<protein>
    <submittedName>
        <fullName evidence="7">Peptidase S1 domain-containing protein</fullName>
    </submittedName>
</protein>
<dbReference type="SMART" id="SM00020">
    <property type="entry name" value="Tryp_SPc"/>
    <property type="match status" value="1"/>
</dbReference>
<sequence>MCNPIFWVLVLAAWVSRADSPTKTTDETDAPLGRFRRIIGGDYVEQSEFPYMVSIQAKLKKDIFATLTGGVQHFCGGTLIDSQWIVTAAHCIYAYDKNNTRVPLVDPKIWHVRMGTKELQAFFSLIIIIKPTLMDRLKGALTRLFNYIYGQRKLQTYYHVEKIILHPKYKEPKLEYDIALMKLKERIQLHHLRHLDILRLPFPAIVGYYYPPEKTVTSPLI</sequence>
<evidence type="ECO:0000313" key="7">
    <source>
        <dbReference type="WBParaSite" id="HNAJ_0000855001-mRNA-1"/>
    </source>
</evidence>
<reference evidence="7" key="1">
    <citation type="submission" date="2017-02" db="UniProtKB">
        <authorList>
            <consortium name="WormBaseParasite"/>
        </authorList>
    </citation>
    <scope>IDENTIFICATION</scope>
</reference>
<organism evidence="7">
    <name type="scientific">Rodentolepis nana</name>
    <name type="common">Dwarf tapeworm</name>
    <name type="synonym">Hymenolepis nana</name>
    <dbReference type="NCBI Taxonomy" id="102285"/>
    <lineage>
        <taxon>Eukaryota</taxon>
        <taxon>Metazoa</taxon>
        <taxon>Spiralia</taxon>
        <taxon>Lophotrochozoa</taxon>
        <taxon>Platyhelminthes</taxon>
        <taxon>Cestoda</taxon>
        <taxon>Eucestoda</taxon>
        <taxon>Cyclophyllidea</taxon>
        <taxon>Hymenolepididae</taxon>
        <taxon>Rodentolepis</taxon>
    </lineage>
</organism>
<dbReference type="AlphaFoldDB" id="A0A0R3TMK4"/>
<evidence type="ECO:0000313" key="6">
    <source>
        <dbReference type="Proteomes" id="UP000278807"/>
    </source>
</evidence>
<dbReference type="Gene3D" id="2.40.10.10">
    <property type="entry name" value="Trypsin-like serine proteases"/>
    <property type="match status" value="1"/>
</dbReference>
<comment type="similarity">
    <text evidence="2">Belongs to the peptidase S1 family. CLIP subfamily.</text>
</comment>
<dbReference type="InterPro" id="IPR001314">
    <property type="entry name" value="Peptidase_S1A"/>
</dbReference>
<evidence type="ECO:0000256" key="2">
    <source>
        <dbReference type="ARBA" id="ARBA00024195"/>
    </source>
</evidence>
<dbReference type="InterPro" id="IPR001254">
    <property type="entry name" value="Trypsin_dom"/>
</dbReference>
<evidence type="ECO:0000256" key="3">
    <source>
        <dbReference type="SAM" id="SignalP"/>
    </source>
</evidence>
<dbReference type="InterPro" id="IPR051487">
    <property type="entry name" value="Ser/Thr_Proteases_Immune/Dev"/>
</dbReference>